<dbReference type="AlphaFoldDB" id="A0A1V9YC00"/>
<dbReference type="PANTHER" id="PTHR37066">
    <property type="entry name" value="HELICASE-ASSOCIATED"/>
    <property type="match status" value="1"/>
</dbReference>
<feature type="region of interest" description="Disordered" evidence="1">
    <location>
        <begin position="774"/>
        <end position="843"/>
    </location>
</feature>
<dbReference type="Pfam" id="PF03457">
    <property type="entry name" value="HA"/>
    <property type="match status" value="1"/>
</dbReference>
<dbReference type="PANTHER" id="PTHR37066:SF1">
    <property type="entry name" value="LNS2_PITP DOMAIN-CONTAINING PROTEIN"/>
    <property type="match status" value="1"/>
</dbReference>
<feature type="domain" description="Helicase-associated" evidence="2">
    <location>
        <begin position="368"/>
        <end position="437"/>
    </location>
</feature>
<name>A0A1V9YC00_ACHHY</name>
<dbReference type="OrthoDB" id="101853at2759"/>
<feature type="compositionally biased region" description="Polar residues" evidence="1">
    <location>
        <begin position="790"/>
        <end position="800"/>
    </location>
</feature>
<keyword evidence="4" id="KW-1185">Reference proteome</keyword>
<gene>
    <name evidence="3" type="ORF">ACHHYP_14958</name>
</gene>
<evidence type="ECO:0000313" key="3">
    <source>
        <dbReference type="EMBL" id="OQR83218.1"/>
    </source>
</evidence>
<organism evidence="3 4">
    <name type="scientific">Achlya hypogyna</name>
    <name type="common">Oomycete</name>
    <name type="synonym">Protoachlya hypogyna</name>
    <dbReference type="NCBI Taxonomy" id="1202772"/>
    <lineage>
        <taxon>Eukaryota</taxon>
        <taxon>Sar</taxon>
        <taxon>Stramenopiles</taxon>
        <taxon>Oomycota</taxon>
        <taxon>Saprolegniomycetes</taxon>
        <taxon>Saprolegniales</taxon>
        <taxon>Achlyaceae</taxon>
        <taxon>Achlya</taxon>
    </lineage>
</organism>
<evidence type="ECO:0000259" key="2">
    <source>
        <dbReference type="Pfam" id="PF03457"/>
    </source>
</evidence>
<feature type="compositionally biased region" description="Basic residues" evidence="1">
    <location>
        <begin position="802"/>
        <end position="820"/>
    </location>
</feature>
<protein>
    <recommendedName>
        <fullName evidence="2">Helicase-associated domain-containing protein</fullName>
    </recommendedName>
</protein>
<dbReference type="InterPro" id="IPR005114">
    <property type="entry name" value="Helicase_assoc"/>
</dbReference>
<reference evidence="3 4" key="1">
    <citation type="journal article" date="2014" name="Genome Biol. Evol.">
        <title>The secreted proteins of Achlya hypogyna and Thraustotheca clavata identify the ancestral oomycete secretome and reveal gene acquisitions by horizontal gene transfer.</title>
        <authorList>
            <person name="Misner I."/>
            <person name="Blouin N."/>
            <person name="Leonard G."/>
            <person name="Richards T.A."/>
            <person name="Lane C.E."/>
        </authorList>
    </citation>
    <scope>NUCLEOTIDE SEQUENCE [LARGE SCALE GENOMIC DNA]</scope>
    <source>
        <strain evidence="3 4">ATCC 48635</strain>
    </source>
</reference>
<dbReference type="Proteomes" id="UP000243579">
    <property type="component" value="Unassembled WGS sequence"/>
</dbReference>
<evidence type="ECO:0000256" key="1">
    <source>
        <dbReference type="SAM" id="MobiDB-lite"/>
    </source>
</evidence>
<dbReference type="STRING" id="1202772.A0A1V9YC00"/>
<evidence type="ECO:0000313" key="4">
    <source>
        <dbReference type="Proteomes" id="UP000243579"/>
    </source>
</evidence>
<proteinExistence type="predicted"/>
<comment type="caution">
    <text evidence="3">The sequence shown here is derived from an EMBL/GenBank/DDBJ whole genome shotgun (WGS) entry which is preliminary data.</text>
</comment>
<accession>A0A1V9YC00</accession>
<sequence length="966" mass="107035">MMSSERCRPWLDKPGMDLALAKKVQAIAQYRAAHGHANIPGDFVVPKTADFSTRYHHIRLGAIATVLRRARTTLPPATEAKLERLGFVWCGKDGNSRCLVVAESNGHRHSRIARISFSIQVEALATFHTLHGHADVPVDFCVPRNSLVWPPQAAGVNLHHVLASLPSRAFELTDVQLASLHAIGLLITVPPWQDIVDLLLIYQRLHWCVDVPLDFVVPSDSPSIAEPWTTAKLVEAGVAPGGWPRKWHGVPLGELFADIGTALPRLSRARQQQLEAMDAMFHSATMWAHIVTGVKHFGRIFGHVDIPSSFEAPRNDAAWPDHLWGMRLGYFYGRLREALGLLLVPPAVRVQVHNFMGSLKSISPDRAIFDTKLKCLKRYHTLQGHCNVPAEFIVPYGDMRYESRQQGMALGAMAQALREQRASLHLDQIVALDDIGFVWDTTEPELWPSLIGLLTTWRRHCADIPLDDSAELPDAVEWPAAVRTQPVGYYLAALDVHQAFQSRARREELDALDFDYKGRWLAKLAALRTFRTVHFHMYIPEDFEVPTTAPWPSSTHGLPLGAIVRWLRLLDAAMSAKKKRQLNAVGFQWHDVDCSVHDAAVTAYEARYDRRDNIPAYFVIPSTSSWPRTLWGLPLGAMASKRAEFIAALRRGHAPFLASLWKKTWRPSQARAIAVMLAAVQYYVHKFKSRSLPLLFMVPTTGDWPAGSATMPLGFFAAVCNESFSQLAPPIQEGLTGIGVVGQVDFVAADLHEKKEAGRSELVDLTADELETVQVPPKTKQVESRIIKLPSSTPRQTTAGGSKKKPSKASKRKKKFKHRNQSTDTVDPPPAKKQRRVAEDPGVIATVKAESVASAAKEDHGPGEEVWVIDLTDDDPVVDDVKPDVSSPLTAPSDWDRCILALMVYKSLYGNLDVPGDFLVPSDEEMWPDALHGYALGPVVDGMRSGAVPPPAAMQVQLEAIGFYGL</sequence>
<dbReference type="EMBL" id="JNBR01002254">
    <property type="protein sequence ID" value="OQR83218.1"/>
    <property type="molecule type" value="Genomic_DNA"/>
</dbReference>